<organism evidence="7 8">
    <name type="scientific">Agrocybe chaxingu</name>
    <dbReference type="NCBI Taxonomy" id="84603"/>
    <lineage>
        <taxon>Eukaryota</taxon>
        <taxon>Fungi</taxon>
        <taxon>Dikarya</taxon>
        <taxon>Basidiomycota</taxon>
        <taxon>Agaricomycotina</taxon>
        <taxon>Agaricomycetes</taxon>
        <taxon>Agaricomycetidae</taxon>
        <taxon>Agaricales</taxon>
        <taxon>Agaricineae</taxon>
        <taxon>Strophariaceae</taxon>
        <taxon>Agrocybe</taxon>
    </lineage>
</organism>
<evidence type="ECO:0000313" key="8">
    <source>
        <dbReference type="Proteomes" id="UP001148786"/>
    </source>
</evidence>
<dbReference type="GO" id="GO:0006782">
    <property type="term" value="P:protoporphyrinogen IX biosynthetic process"/>
    <property type="evidence" value="ECO:0007669"/>
    <property type="project" value="TreeGrafter"/>
</dbReference>
<accession>A0A9W8MZV5</accession>
<dbReference type="PANTHER" id="PTHR10755">
    <property type="entry name" value="COPROPORPHYRINOGEN III OXIDASE, MITOCHONDRIAL"/>
    <property type="match status" value="1"/>
</dbReference>
<dbReference type="InterPro" id="IPR001260">
    <property type="entry name" value="Coprogen_oxidase_aer"/>
</dbReference>
<dbReference type="SUPFAM" id="SSF102886">
    <property type="entry name" value="Coproporphyrinogen III oxidase"/>
    <property type="match status" value="1"/>
</dbReference>
<dbReference type="PRINTS" id="PR00073">
    <property type="entry name" value="COPRGNOXDASE"/>
</dbReference>
<comment type="caution">
    <text evidence="7">The sequence shown here is derived from an EMBL/GenBank/DDBJ whole genome shotgun (WGS) entry which is preliminary data.</text>
</comment>
<dbReference type="Pfam" id="PF01218">
    <property type="entry name" value="Coprogen_oxidas"/>
    <property type="match status" value="1"/>
</dbReference>
<name>A0A9W8MZV5_9AGAR</name>
<comment type="similarity">
    <text evidence="2">Belongs to the aerobic coproporphyrinogen-III oxidase family.</text>
</comment>
<evidence type="ECO:0000256" key="4">
    <source>
        <dbReference type="ARBA" id="ARBA00012869"/>
    </source>
</evidence>
<gene>
    <name evidence="7" type="ORF">NLJ89_g1532</name>
</gene>
<evidence type="ECO:0000256" key="1">
    <source>
        <dbReference type="ARBA" id="ARBA00005168"/>
    </source>
</evidence>
<proteinExistence type="inferred from homology"/>
<dbReference type="InterPro" id="IPR018375">
    <property type="entry name" value="Coprogen_oxidase_CS"/>
</dbReference>
<evidence type="ECO:0000256" key="3">
    <source>
        <dbReference type="ARBA" id="ARBA00011738"/>
    </source>
</evidence>
<dbReference type="GO" id="GO:0005737">
    <property type="term" value="C:cytoplasm"/>
    <property type="evidence" value="ECO:0007669"/>
    <property type="project" value="TreeGrafter"/>
</dbReference>
<dbReference type="Proteomes" id="UP001148786">
    <property type="component" value="Unassembled WGS sequence"/>
</dbReference>
<sequence length="183" mass="21246">MGRDVGDRRGVATEGAWSRRESRWTSYDSEAKVLAWWFGGGCDLTPSYLYEEDAVHFHSLLKTACDKHGPQLYPTFKRWCDEYFFLTHRGESRGIGGVFFDDLNEGPHLRLPSPASEVKRPVSQEEIFAFVKELGDTFIPSYIPILERRHNLPYTPLERRWQLLRRADTLNSIWFTTEGRSSV</sequence>
<dbReference type="Gene3D" id="3.40.1500.10">
    <property type="entry name" value="Coproporphyrinogen III oxidase, aerobic"/>
    <property type="match status" value="1"/>
</dbReference>
<evidence type="ECO:0000256" key="6">
    <source>
        <dbReference type="ARBA" id="ARBA00023244"/>
    </source>
</evidence>
<dbReference type="AlphaFoldDB" id="A0A9W8MZV5"/>
<dbReference type="OrthoDB" id="15318at2759"/>
<comment type="pathway">
    <text evidence="1">Porphyrin-containing compound metabolism; protoporphyrin-IX biosynthesis; protoporphyrinogen-IX from coproporphyrinogen-III (O2 route): step 1/1.</text>
</comment>
<evidence type="ECO:0000256" key="5">
    <source>
        <dbReference type="ARBA" id="ARBA00023002"/>
    </source>
</evidence>
<dbReference type="EC" id="1.3.3.3" evidence="4"/>
<evidence type="ECO:0000256" key="2">
    <source>
        <dbReference type="ARBA" id="ARBA00010644"/>
    </source>
</evidence>
<reference evidence="7" key="1">
    <citation type="submission" date="2022-07" db="EMBL/GenBank/DDBJ databases">
        <title>Genome Sequence of Agrocybe chaxingu.</title>
        <authorList>
            <person name="Buettner E."/>
        </authorList>
    </citation>
    <scope>NUCLEOTIDE SEQUENCE</scope>
    <source>
        <strain evidence="7">MP-N11</strain>
    </source>
</reference>
<keyword evidence="8" id="KW-1185">Reference proteome</keyword>
<dbReference type="GO" id="GO:0004109">
    <property type="term" value="F:coproporphyrinogen oxidase activity"/>
    <property type="evidence" value="ECO:0007669"/>
    <property type="project" value="UniProtKB-EC"/>
</dbReference>
<dbReference type="EMBL" id="JANKHO010000080">
    <property type="protein sequence ID" value="KAJ3515811.1"/>
    <property type="molecule type" value="Genomic_DNA"/>
</dbReference>
<protein>
    <recommendedName>
        <fullName evidence="4">coproporphyrinogen oxidase</fullName>
        <ecNumber evidence="4">1.3.3.3</ecNumber>
    </recommendedName>
</protein>
<dbReference type="PANTHER" id="PTHR10755:SF0">
    <property type="entry name" value="OXYGEN-DEPENDENT COPROPORPHYRINOGEN-III OXIDASE, MITOCHONDRIAL"/>
    <property type="match status" value="1"/>
</dbReference>
<dbReference type="InterPro" id="IPR036406">
    <property type="entry name" value="Coprogen_oxidase_aer_sf"/>
</dbReference>
<evidence type="ECO:0000313" key="7">
    <source>
        <dbReference type="EMBL" id="KAJ3515811.1"/>
    </source>
</evidence>
<comment type="subunit">
    <text evidence="3">Homodimer.</text>
</comment>
<keyword evidence="6" id="KW-0627">Porphyrin biosynthesis</keyword>
<keyword evidence="5" id="KW-0560">Oxidoreductase</keyword>
<dbReference type="PROSITE" id="PS01021">
    <property type="entry name" value="COPROGEN_OXIDASE"/>
    <property type="match status" value="1"/>
</dbReference>